<dbReference type="EMBL" id="JAAOAR010001021">
    <property type="protein sequence ID" value="KAF5571996.1"/>
    <property type="molecule type" value="Genomic_DNA"/>
</dbReference>
<evidence type="ECO:0000313" key="3">
    <source>
        <dbReference type="Proteomes" id="UP000544095"/>
    </source>
</evidence>
<reference evidence="2 3" key="1">
    <citation type="submission" date="2020-05" db="EMBL/GenBank/DDBJ databases">
        <title>Identification and distribution of gene clusters putatively required for synthesis of sphingolipid metabolism inhibitors in phylogenetically diverse species of the filamentous fungus Fusarium.</title>
        <authorList>
            <person name="Kim H.-S."/>
            <person name="Busman M."/>
            <person name="Brown D.W."/>
            <person name="Divon H."/>
            <person name="Uhlig S."/>
            <person name="Proctor R.H."/>
        </authorList>
    </citation>
    <scope>NUCLEOTIDE SEQUENCE [LARGE SCALE GENOMIC DNA]</scope>
    <source>
        <strain evidence="2 3">NRRL 25211</strain>
    </source>
</reference>
<organism evidence="2 3">
    <name type="scientific">Fusarium pseudoanthophilum</name>
    <dbReference type="NCBI Taxonomy" id="48495"/>
    <lineage>
        <taxon>Eukaryota</taxon>
        <taxon>Fungi</taxon>
        <taxon>Dikarya</taxon>
        <taxon>Ascomycota</taxon>
        <taxon>Pezizomycotina</taxon>
        <taxon>Sordariomycetes</taxon>
        <taxon>Hypocreomycetidae</taxon>
        <taxon>Hypocreales</taxon>
        <taxon>Nectriaceae</taxon>
        <taxon>Fusarium</taxon>
        <taxon>Fusarium fujikuroi species complex</taxon>
    </lineage>
</organism>
<dbReference type="AlphaFoldDB" id="A0A8H5KH92"/>
<feature type="region of interest" description="Disordered" evidence="1">
    <location>
        <begin position="1"/>
        <end position="21"/>
    </location>
</feature>
<keyword evidence="3" id="KW-1185">Reference proteome</keyword>
<sequence>MAEVATSLCWPEPVDDNGQNGALVKTLSPTDDIVNGHPAEMRFLGKKLNKKKKKGGKEKRLVSEPQPIELPPLECQETTFADESLAAEPVTVAKDEEPLFDIPEAIAGDTTPVEDIVPEVQSAHEPLPESPVPKHINGTTESEISPQAPEPQELIYLPFSAQHKLMVHLQERLETMCFSFAQRVLPHALESRGWDCPEMVQLHLWMNCLSFQQYVEEKVPGTNERDQLHSSIIEIWRCATKRKRIDTTVLEALLSSALELAKVLEEERSVNDLEQLRDSVIQTTHRLAEETRVIQDRYETKLLEITAARARLDVMEEKTKALLSRRLEKSRSTANGRIIMLVREAECSTPKVALPGGSTTRSCLDWMNDLESSLALGEDDHEDFVG</sequence>
<dbReference type="Proteomes" id="UP000544095">
    <property type="component" value="Unassembled WGS sequence"/>
</dbReference>
<feature type="region of interest" description="Disordered" evidence="1">
    <location>
        <begin position="47"/>
        <end position="67"/>
    </location>
</feature>
<gene>
    <name evidence="2" type="ORF">FPANT_13436</name>
</gene>
<feature type="compositionally biased region" description="Basic residues" evidence="1">
    <location>
        <begin position="47"/>
        <end position="57"/>
    </location>
</feature>
<evidence type="ECO:0000256" key="1">
    <source>
        <dbReference type="SAM" id="MobiDB-lite"/>
    </source>
</evidence>
<comment type="caution">
    <text evidence="2">The sequence shown here is derived from an EMBL/GenBank/DDBJ whole genome shotgun (WGS) entry which is preliminary data.</text>
</comment>
<protein>
    <submittedName>
        <fullName evidence="2">Uncharacterized protein</fullName>
    </submittedName>
</protein>
<name>A0A8H5KH92_9HYPO</name>
<proteinExistence type="predicted"/>
<evidence type="ECO:0000313" key="2">
    <source>
        <dbReference type="EMBL" id="KAF5571996.1"/>
    </source>
</evidence>
<accession>A0A8H5KH92</accession>